<name>A0A378IVX3_9GAMM</name>
<accession>A0A378IVX3</accession>
<protein>
    <submittedName>
        <fullName evidence="1">Uncharacterized protein</fullName>
    </submittedName>
</protein>
<dbReference type="Proteomes" id="UP000254033">
    <property type="component" value="Unassembled WGS sequence"/>
</dbReference>
<proteinExistence type="predicted"/>
<gene>
    <name evidence="1" type="ORF">NCTC11978_02504</name>
</gene>
<reference evidence="1 2" key="1">
    <citation type="submission" date="2018-06" db="EMBL/GenBank/DDBJ databases">
        <authorList>
            <consortium name="Pathogen Informatics"/>
            <person name="Doyle S."/>
        </authorList>
    </citation>
    <scope>NUCLEOTIDE SEQUENCE [LARGE SCALE GENOMIC DNA]</scope>
    <source>
        <strain evidence="1 2">NCTC11978</strain>
    </source>
</reference>
<dbReference type="RefSeq" id="WP_220270640.1">
    <property type="nucleotide sequence ID" value="NZ_UGNY01000001.1"/>
</dbReference>
<dbReference type="AlphaFoldDB" id="A0A378IVX3"/>
<sequence>MEDYSAVIVTGSTLADYLADKDRRKYLHPELQAELEFGVDQSMDCSYDNFIENYETFIENSDSWEEVNRQIVEIREEKEKIQFPGIELLSECVDAEIDYVSALWAQDYEKALGYAESILGIIVSPELRGYRALWEYLAGSAAYMAENAGKVSLSLKVRDHYQRAKNAAKDIPWLALLSGYTAQVGEVESINELTMRQIEQIESHLESIGKMHDRKLAKLEKEIREGINSSKDFEKAHKLIGRHIGFDAHKHEADASPDPWWQIGNICFVFEDHADAESDTLSATKARQDVTHPNWIKENVKACQKENMIIIPVLISPVTKVKSGGKPHLNGVSFWSLDNFKEWVNEALRVIRELRTTFVQPGDLIWRKEAYEKLTKSKLDVYSLQEMFKHNQCSNILEVVK</sequence>
<evidence type="ECO:0000313" key="2">
    <source>
        <dbReference type="Proteomes" id="UP000254033"/>
    </source>
</evidence>
<evidence type="ECO:0000313" key="1">
    <source>
        <dbReference type="EMBL" id="STX39309.1"/>
    </source>
</evidence>
<organism evidence="1 2">
    <name type="scientific">Legionella feeleii</name>
    <dbReference type="NCBI Taxonomy" id="453"/>
    <lineage>
        <taxon>Bacteria</taxon>
        <taxon>Pseudomonadati</taxon>
        <taxon>Pseudomonadota</taxon>
        <taxon>Gammaproteobacteria</taxon>
        <taxon>Legionellales</taxon>
        <taxon>Legionellaceae</taxon>
        <taxon>Legionella</taxon>
    </lineage>
</organism>
<dbReference type="EMBL" id="UGNY01000001">
    <property type="protein sequence ID" value="STX39309.1"/>
    <property type="molecule type" value="Genomic_DNA"/>
</dbReference>